<feature type="non-terminal residue" evidence="1">
    <location>
        <position position="41"/>
    </location>
</feature>
<sequence length="41" mass="4986">MEQDEINFRQEVITEVENFRMLLNFIEYTAEADQTAAQRYE</sequence>
<gene>
    <name evidence="1" type="ORF">S12H4_34238</name>
</gene>
<dbReference type="EMBL" id="BARW01020243">
    <property type="protein sequence ID" value="GAI89567.1"/>
    <property type="molecule type" value="Genomic_DNA"/>
</dbReference>
<accession>X1S950</accession>
<protein>
    <submittedName>
        <fullName evidence="1">Uncharacterized protein</fullName>
    </submittedName>
</protein>
<proteinExistence type="predicted"/>
<evidence type="ECO:0000313" key="1">
    <source>
        <dbReference type="EMBL" id="GAI89567.1"/>
    </source>
</evidence>
<organism evidence="1">
    <name type="scientific">marine sediment metagenome</name>
    <dbReference type="NCBI Taxonomy" id="412755"/>
    <lineage>
        <taxon>unclassified sequences</taxon>
        <taxon>metagenomes</taxon>
        <taxon>ecological metagenomes</taxon>
    </lineage>
</organism>
<reference evidence="1" key="1">
    <citation type="journal article" date="2014" name="Front. Microbiol.">
        <title>High frequency of phylogenetically diverse reductive dehalogenase-homologous genes in deep subseafloor sedimentary metagenomes.</title>
        <authorList>
            <person name="Kawai M."/>
            <person name="Futagami T."/>
            <person name="Toyoda A."/>
            <person name="Takaki Y."/>
            <person name="Nishi S."/>
            <person name="Hori S."/>
            <person name="Arai W."/>
            <person name="Tsubouchi T."/>
            <person name="Morono Y."/>
            <person name="Uchiyama I."/>
            <person name="Ito T."/>
            <person name="Fujiyama A."/>
            <person name="Inagaki F."/>
            <person name="Takami H."/>
        </authorList>
    </citation>
    <scope>NUCLEOTIDE SEQUENCE</scope>
    <source>
        <strain evidence="1">Expedition CK06-06</strain>
    </source>
</reference>
<comment type="caution">
    <text evidence="1">The sequence shown here is derived from an EMBL/GenBank/DDBJ whole genome shotgun (WGS) entry which is preliminary data.</text>
</comment>
<name>X1S950_9ZZZZ</name>
<dbReference type="AlphaFoldDB" id="X1S950"/>